<dbReference type="Pfam" id="PF03466">
    <property type="entry name" value="LysR_substrate"/>
    <property type="match status" value="1"/>
</dbReference>
<dbReference type="GO" id="GO:0003700">
    <property type="term" value="F:DNA-binding transcription factor activity"/>
    <property type="evidence" value="ECO:0007669"/>
    <property type="project" value="InterPro"/>
</dbReference>
<dbReference type="PANTHER" id="PTHR30346:SF0">
    <property type="entry name" value="HCA OPERON TRANSCRIPTIONAL ACTIVATOR HCAR"/>
    <property type="match status" value="1"/>
</dbReference>
<dbReference type="InterPro" id="IPR005119">
    <property type="entry name" value="LysR_subst-bd"/>
</dbReference>
<gene>
    <name evidence="7" type="ORF">IT779_26330</name>
</gene>
<evidence type="ECO:0000256" key="4">
    <source>
        <dbReference type="ARBA" id="ARBA00023159"/>
    </source>
</evidence>
<dbReference type="AlphaFoldDB" id="A0A931N2R6"/>
<evidence type="ECO:0000256" key="2">
    <source>
        <dbReference type="ARBA" id="ARBA00023015"/>
    </source>
</evidence>
<evidence type="ECO:0000256" key="1">
    <source>
        <dbReference type="ARBA" id="ARBA00009437"/>
    </source>
</evidence>
<dbReference type="PROSITE" id="PS50931">
    <property type="entry name" value="HTH_LYSR"/>
    <property type="match status" value="1"/>
</dbReference>
<evidence type="ECO:0000256" key="5">
    <source>
        <dbReference type="ARBA" id="ARBA00023163"/>
    </source>
</evidence>
<dbReference type="EMBL" id="JADMLG010000012">
    <property type="protein sequence ID" value="MBH0779795.1"/>
    <property type="molecule type" value="Genomic_DNA"/>
</dbReference>
<dbReference type="GO" id="GO:0003677">
    <property type="term" value="F:DNA binding"/>
    <property type="evidence" value="ECO:0007669"/>
    <property type="project" value="UniProtKB-KW"/>
</dbReference>
<evidence type="ECO:0000313" key="8">
    <source>
        <dbReference type="Proteomes" id="UP000655751"/>
    </source>
</evidence>
<reference evidence="7" key="1">
    <citation type="submission" date="2020-11" db="EMBL/GenBank/DDBJ databases">
        <title>Nocardia NEAU-351.nov., a novel actinomycete isolated from the cow dung.</title>
        <authorList>
            <person name="Zhang X."/>
        </authorList>
    </citation>
    <scope>NUCLEOTIDE SEQUENCE</scope>
    <source>
        <strain evidence="7">NEAU-351</strain>
    </source>
</reference>
<dbReference type="SUPFAM" id="SSF46785">
    <property type="entry name" value="Winged helix' DNA-binding domain"/>
    <property type="match status" value="1"/>
</dbReference>
<evidence type="ECO:0000259" key="6">
    <source>
        <dbReference type="PROSITE" id="PS50931"/>
    </source>
</evidence>
<keyword evidence="5" id="KW-0804">Transcription</keyword>
<dbReference type="InterPro" id="IPR000847">
    <property type="entry name" value="LysR_HTH_N"/>
</dbReference>
<dbReference type="Gene3D" id="1.10.10.10">
    <property type="entry name" value="Winged helix-like DNA-binding domain superfamily/Winged helix DNA-binding domain"/>
    <property type="match status" value="1"/>
</dbReference>
<keyword evidence="3" id="KW-0238">DNA-binding</keyword>
<dbReference type="SUPFAM" id="SSF53850">
    <property type="entry name" value="Periplasmic binding protein-like II"/>
    <property type="match status" value="1"/>
</dbReference>
<dbReference type="PANTHER" id="PTHR30346">
    <property type="entry name" value="TRANSCRIPTIONAL DUAL REGULATOR HCAR-RELATED"/>
    <property type="match status" value="1"/>
</dbReference>
<dbReference type="CDD" id="cd08414">
    <property type="entry name" value="PBP2_LTTR_aromatics_like"/>
    <property type="match status" value="1"/>
</dbReference>
<sequence>MNTRDLRYFVVAARELHFTRAAESLFITQPALSKQIASLERELDAQLFIRRRGGVALTAAGEALLGYAQKIIELDKEARHEVRRATNSTRTLTLGFWLAPGQDMLRKIIELFAGAHPDIHLELRRADWSKKGAGVECGESDIGLIWLPQEKQLRRLKFHRLGLEPTVVALPKGHRLASRETVYPSDLTGETMFMVPTAGSAFNGAGAAHGHGQSRVVTTIDETLVGIASGLGICAFTESVARWYPHSGVTFVPLEGEPPAEYCVVWRAEDESRVEVRDLVRATVSAWNALTVTDVAN</sequence>
<comment type="similarity">
    <text evidence="1">Belongs to the LysR transcriptional regulatory family.</text>
</comment>
<dbReference type="InterPro" id="IPR036390">
    <property type="entry name" value="WH_DNA-bd_sf"/>
</dbReference>
<name>A0A931N2R6_9NOCA</name>
<dbReference type="PRINTS" id="PR00039">
    <property type="entry name" value="HTHLYSR"/>
</dbReference>
<evidence type="ECO:0000313" key="7">
    <source>
        <dbReference type="EMBL" id="MBH0779795.1"/>
    </source>
</evidence>
<dbReference type="FunFam" id="1.10.10.10:FF:000001">
    <property type="entry name" value="LysR family transcriptional regulator"/>
    <property type="match status" value="1"/>
</dbReference>
<dbReference type="RefSeq" id="WP_196152107.1">
    <property type="nucleotide sequence ID" value="NZ_JADMLG010000012.1"/>
</dbReference>
<accession>A0A931N2R6</accession>
<keyword evidence="2" id="KW-0805">Transcription regulation</keyword>
<dbReference type="GO" id="GO:0032993">
    <property type="term" value="C:protein-DNA complex"/>
    <property type="evidence" value="ECO:0007669"/>
    <property type="project" value="TreeGrafter"/>
</dbReference>
<dbReference type="Proteomes" id="UP000655751">
    <property type="component" value="Unassembled WGS sequence"/>
</dbReference>
<evidence type="ECO:0000256" key="3">
    <source>
        <dbReference type="ARBA" id="ARBA00023125"/>
    </source>
</evidence>
<proteinExistence type="inferred from homology"/>
<organism evidence="7 8">
    <name type="scientific">Nocardia bovistercoris</name>
    <dbReference type="NCBI Taxonomy" id="2785916"/>
    <lineage>
        <taxon>Bacteria</taxon>
        <taxon>Bacillati</taxon>
        <taxon>Actinomycetota</taxon>
        <taxon>Actinomycetes</taxon>
        <taxon>Mycobacteriales</taxon>
        <taxon>Nocardiaceae</taxon>
        <taxon>Nocardia</taxon>
    </lineage>
</organism>
<dbReference type="Pfam" id="PF00126">
    <property type="entry name" value="HTH_1"/>
    <property type="match status" value="1"/>
</dbReference>
<comment type="caution">
    <text evidence="7">The sequence shown here is derived from an EMBL/GenBank/DDBJ whole genome shotgun (WGS) entry which is preliminary data.</text>
</comment>
<dbReference type="Gene3D" id="3.40.190.10">
    <property type="entry name" value="Periplasmic binding protein-like II"/>
    <property type="match status" value="2"/>
</dbReference>
<feature type="domain" description="HTH lysR-type" evidence="6">
    <location>
        <begin position="1"/>
        <end position="58"/>
    </location>
</feature>
<keyword evidence="4" id="KW-0010">Activator</keyword>
<keyword evidence="8" id="KW-1185">Reference proteome</keyword>
<dbReference type="InterPro" id="IPR036388">
    <property type="entry name" value="WH-like_DNA-bd_sf"/>
</dbReference>
<protein>
    <submittedName>
        <fullName evidence="7">LysR family transcriptional regulator</fullName>
    </submittedName>
</protein>